<feature type="transmembrane region" description="Helical" evidence="7">
    <location>
        <begin position="295"/>
        <end position="313"/>
    </location>
</feature>
<dbReference type="InterPro" id="IPR011701">
    <property type="entry name" value="MFS"/>
</dbReference>
<evidence type="ECO:0000313" key="9">
    <source>
        <dbReference type="Proteomes" id="UP000294739"/>
    </source>
</evidence>
<dbReference type="InParanoid" id="A0A4V2Z3P3"/>
<feature type="transmembrane region" description="Helical" evidence="7">
    <location>
        <begin position="83"/>
        <end position="103"/>
    </location>
</feature>
<feature type="region of interest" description="Disordered" evidence="6">
    <location>
        <begin position="414"/>
        <end position="433"/>
    </location>
</feature>
<evidence type="ECO:0000313" key="8">
    <source>
        <dbReference type="EMBL" id="TDE13498.1"/>
    </source>
</evidence>
<comment type="subcellular location">
    <subcellularLocation>
        <location evidence="1">Cell membrane</location>
        <topology evidence="1">Multi-pass membrane protein</topology>
    </subcellularLocation>
</comment>
<feature type="transmembrane region" description="Helical" evidence="7">
    <location>
        <begin position="59"/>
        <end position="76"/>
    </location>
</feature>
<dbReference type="PANTHER" id="PTHR23513:SF6">
    <property type="entry name" value="MAJOR FACILITATOR SUPERFAMILY ASSOCIATED DOMAIN-CONTAINING PROTEIN"/>
    <property type="match status" value="1"/>
</dbReference>
<dbReference type="RefSeq" id="WP_131892224.1">
    <property type="nucleotide sequence ID" value="NZ_SMKZ01000005.1"/>
</dbReference>
<keyword evidence="3 7" id="KW-0812">Transmembrane</keyword>
<feature type="transmembrane region" description="Helical" evidence="7">
    <location>
        <begin position="265"/>
        <end position="283"/>
    </location>
</feature>
<dbReference type="GO" id="GO:0022857">
    <property type="term" value="F:transmembrane transporter activity"/>
    <property type="evidence" value="ECO:0007669"/>
    <property type="project" value="InterPro"/>
</dbReference>
<gene>
    <name evidence="8" type="ORF">E1269_05560</name>
</gene>
<keyword evidence="4 7" id="KW-1133">Transmembrane helix</keyword>
<comment type="caution">
    <text evidence="8">The sequence shown here is derived from an EMBL/GenBank/DDBJ whole genome shotgun (WGS) entry which is preliminary data.</text>
</comment>
<evidence type="ECO:0000256" key="6">
    <source>
        <dbReference type="SAM" id="MobiDB-lite"/>
    </source>
</evidence>
<dbReference type="InterPro" id="IPR036259">
    <property type="entry name" value="MFS_trans_sf"/>
</dbReference>
<dbReference type="GO" id="GO:0005886">
    <property type="term" value="C:plasma membrane"/>
    <property type="evidence" value="ECO:0007669"/>
    <property type="project" value="UniProtKB-SubCell"/>
</dbReference>
<feature type="transmembrane region" description="Helical" evidence="7">
    <location>
        <begin position="229"/>
        <end position="253"/>
    </location>
</feature>
<name>A0A4V2Z3P3_9ACTN</name>
<sequence length="433" mass="45582">MTGDDRRGHRDVFRYPGYPAFWAAETVSEFGTYVTTMALQVLIVVTLHGTATDVGLMNAARWAPYLVLGLVVGALVDRWRRRPVLVATDVARGLLLCLIPLCWHLDRLTLPVLIGFVTVFGVMSLLNDAATQSFLPRLVPPSALLAANARLDQSGAVAQTSGPVVAGGLVSWLGAPLAVVVDAVSYLFSAAAVACIRVAEPRAGTGGRPLNLRREIGAGLRWVYRHRMLAPLAVTTHGWFLFNSMLLTVFAPFALLRLGLTPFELGVALSFAGGGGLVGSLLSTRLGLRWGAGRTVIACRAGTAVAWAVIALAPGDGEAAALAVVAAGQFLYGLTIGAENANEMGYRQAVTPDELQGRMNTTMRSINRAVIVAGAPLGGLLADGIGDRVTLWIGVAGFVLVSVALAVSPFRSARHDDADPDDMEREDGGPVTP</sequence>
<accession>A0A4V2Z3P3</accession>
<dbReference type="SUPFAM" id="SSF103473">
    <property type="entry name" value="MFS general substrate transporter"/>
    <property type="match status" value="1"/>
</dbReference>
<dbReference type="AlphaFoldDB" id="A0A4V2Z3P3"/>
<feature type="transmembrane region" description="Helical" evidence="7">
    <location>
        <begin position="319"/>
        <end position="338"/>
    </location>
</feature>
<keyword evidence="9" id="KW-1185">Reference proteome</keyword>
<feature type="transmembrane region" description="Helical" evidence="7">
    <location>
        <begin position="109"/>
        <end position="127"/>
    </location>
</feature>
<evidence type="ECO:0000256" key="3">
    <source>
        <dbReference type="ARBA" id="ARBA00022692"/>
    </source>
</evidence>
<dbReference type="OrthoDB" id="9815525at2"/>
<evidence type="ECO:0000256" key="7">
    <source>
        <dbReference type="SAM" id="Phobius"/>
    </source>
</evidence>
<evidence type="ECO:0000256" key="5">
    <source>
        <dbReference type="ARBA" id="ARBA00023136"/>
    </source>
</evidence>
<protein>
    <submittedName>
        <fullName evidence="8">MFS transporter</fullName>
    </submittedName>
</protein>
<keyword evidence="5 7" id="KW-0472">Membrane</keyword>
<organism evidence="8 9">
    <name type="scientific">Jiangella asiatica</name>
    <dbReference type="NCBI Taxonomy" id="2530372"/>
    <lineage>
        <taxon>Bacteria</taxon>
        <taxon>Bacillati</taxon>
        <taxon>Actinomycetota</taxon>
        <taxon>Actinomycetes</taxon>
        <taxon>Jiangellales</taxon>
        <taxon>Jiangellaceae</taxon>
        <taxon>Jiangella</taxon>
    </lineage>
</organism>
<feature type="transmembrane region" description="Helical" evidence="7">
    <location>
        <begin position="391"/>
        <end position="410"/>
    </location>
</feature>
<feature type="transmembrane region" description="Helical" evidence="7">
    <location>
        <begin position="21"/>
        <end position="47"/>
    </location>
</feature>
<dbReference type="Gene3D" id="1.20.1250.20">
    <property type="entry name" value="MFS general substrate transporter like domains"/>
    <property type="match status" value="1"/>
</dbReference>
<evidence type="ECO:0000256" key="4">
    <source>
        <dbReference type="ARBA" id="ARBA00022989"/>
    </source>
</evidence>
<evidence type="ECO:0000256" key="2">
    <source>
        <dbReference type="ARBA" id="ARBA00022475"/>
    </source>
</evidence>
<reference evidence="8 9" key="1">
    <citation type="submission" date="2019-03" db="EMBL/GenBank/DDBJ databases">
        <title>Draft genome sequences of novel Actinobacteria.</title>
        <authorList>
            <person name="Sahin N."/>
            <person name="Ay H."/>
            <person name="Saygin H."/>
        </authorList>
    </citation>
    <scope>NUCLEOTIDE SEQUENCE [LARGE SCALE GENOMIC DNA]</scope>
    <source>
        <strain evidence="8 9">5K138</strain>
    </source>
</reference>
<dbReference type="EMBL" id="SMKZ01000005">
    <property type="protein sequence ID" value="TDE13498.1"/>
    <property type="molecule type" value="Genomic_DNA"/>
</dbReference>
<dbReference type="Proteomes" id="UP000294739">
    <property type="component" value="Unassembled WGS sequence"/>
</dbReference>
<dbReference type="PANTHER" id="PTHR23513">
    <property type="entry name" value="INTEGRAL MEMBRANE EFFLUX PROTEIN-RELATED"/>
    <property type="match status" value="1"/>
</dbReference>
<keyword evidence="2" id="KW-1003">Cell membrane</keyword>
<dbReference type="CDD" id="cd06173">
    <property type="entry name" value="MFS_MefA_like"/>
    <property type="match status" value="1"/>
</dbReference>
<dbReference type="Pfam" id="PF07690">
    <property type="entry name" value="MFS_1"/>
    <property type="match status" value="1"/>
</dbReference>
<evidence type="ECO:0000256" key="1">
    <source>
        <dbReference type="ARBA" id="ARBA00004651"/>
    </source>
</evidence>
<proteinExistence type="predicted"/>
<feature type="transmembrane region" description="Helical" evidence="7">
    <location>
        <begin position="366"/>
        <end position="385"/>
    </location>
</feature>